<dbReference type="HOGENOM" id="CLU_105244_2_0_2"/>
<dbReference type="OrthoDB" id="46040at2157"/>
<reference evidence="2" key="1">
    <citation type="submission" date="2007-02" db="EMBL/GenBank/DDBJ databases">
        <title>Complete sequence of Pyrobaculum calidifontis JCM 11548.</title>
        <authorList>
            <consortium name="US DOE Joint Genome Institute"/>
            <person name="Copeland A."/>
            <person name="Lucas S."/>
            <person name="Lapidus A."/>
            <person name="Barry K."/>
            <person name="Glavina del Rio T."/>
            <person name="Dalin E."/>
            <person name="Tice H."/>
            <person name="Pitluck S."/>
            <person name="Chain P."/>
            <person name="Malfatti S."/>
            <person name="Shin M."/>
            <person name="Vergez L."/>
            <person name="Schmutz J."/>
            <person name="Larimer F."/>
            <person name="Land M."/>
            <person name="Hauser L."/>
            <person name="Kyrpides N."/>
            <person name="Mikhailova N."/>
            <person name="Cozen A.E."/>
            <person name="Fitz-Gibbon S.T."/>
            <person name="House C.H."/>
            <person name="Saltikov C."/>
            <person name="Lowe T.M."/>
            <person name="Richardson P."/>
        </authorList>
    </citation>
    <scope>NUCLEOTIDE SEQUENCE [LARGE SCALE GENOMIC DNA]</scope>
    <source>
        <strain evidence="2">JCM 11548</strain>
    </source>
</reference>
<sequence length="176" mass="19576">MLEVEVKYRARLGEVRGRVLALGFSPWGVSEEVDTYFQHPCRDFAATDEALRVRVSGRSAVLTYKGPRVGAGAKTRVEVSTSAEPSVVELLEKLGFAKVAVVKKRREYYEGLGVLVSLDEVEGLGEFVEIEKVVAREEDILGAVEELRRIASLLGLVEEVKETYLELVLKHTANRQ</sequence>
<dbReference type="InterPro" id="IPR023577">
    <property type="entry name" value="CYTH_domain"/>
</dbReference>
<gene>
    <name evidence="2" type="ordered locus">Pcal_0037</name>
</gene>
<dbReference type="NCBIfam" id="TIGR00318">
    <property type="entry name" value="cyaB"/>
    <property type="match status" value="1"/>
</dbReference>
<dbReference type="InterPro" id="IPR033469">
    <property type="entry name" value="CYTH-like_dom_sf"/>
</dbReference>
<name>A3MS60_PYRCJ</name>
<evidence type="ECO:0000313" key="2">
    <source>
        <dbReference type="EMBL" id="ABO07477.1"/>
    </source>
</evidence>
<dbReference type="GeneID" id="4908251"/>
<dbReference type="PANTHER" id="PTHR21028:SF2">
    <property type="entry name" value="CYTH DOMAIN-CONTAINING PROTEIN"/>
    <property type="match status" value="1"/>
</dbReference>
<feature type="domain" description="CYTH" evidence="1">
    <location>
        <begin position="1"/>
        <end position="170"/>
    </location>
</feature>
<dbReference type="STRING" id="410359.Pcal_0037"/>
<evidence type="ECO:0000313" key="3">
    <source>
        <dbReference type="Proteomes" id="UP000001431"/>
    </source>
</evidence>
<dbReference type="AlphaFoldDB" id="A3MS60"/>
<dbReference type="KEGG" id="pcl:Pcal_0037"/>
<dbReference type="InterPro" id="IPR008173">
    <property type="entry name" value="Adenylyl_cyclase_CyaB"/>
</dbReference>
<dbReference type="CDD" id="cd07890">
    <property type="entry name" value="CYTH-like_AC_IV-like"/>
    <property type="match status" value="1"/>
</dbReference>
<dbReference type="RefSeq" id="WP_011848734.1">
    <property type="nucleotide sequence ID" value="NC_009073.1"/>
</dbReference>
<keyword evidence="3" id="KW-1185">Reference proteome</keyword>
<proteinExistence type="predicted"/>
<dbReference type="SMART" id="SM01118">
    <property type="entry name" value="CYTH"/>
    <property type="match status" value="1"/>
</dbReference>
<dbReference type="SUPFAM" id="SSF55154">
    <property type="entry name" value="CYTH-like phosphatases"/>
    <property type="match status" value="1"/>
</dbReference>
<dbReference type="EMBL" id="CP000561">
    <property type="protein sequence ID" value="ABO07477.1"/>
    <property type="molecule type" value="Genomic_DNA"/>
</dbReference>
<dbReference type="PANTHER" id="PTHR21028">
    <property type="entry name" value="SI:CH211-156B7.4"/>
    <property type="match status" value="1"/>
</dbReference>
<dbReference type="Gene3D" id="2.40.320.10">
    <property type="entry name" value="Hypothetical Protein Pfu-838710-001"/>
    <property type="match status" value="1"/>
</dbReference>
<accession>A3MS60</accession>
<evidence type="ECO:0000259" key="1">
    <source>
        <dbReference type="PROSITE" id="PS51707"/>
    </source>
</evidence>
<dbReference type="eggNOG" id="arCOG01723">
    <property type="taxonomic scope" value="Archaea"/>
</dbReference>
<protein>
    <submittedName>
        <fullName evidence="2">Adenylate cyclase</fullName>
    </submittedName>
</protein>
<organism evidence="2 3">
    <name type="scientific">Pyrobaculum calidifontis (strain DSM 21063 / JCM 11548 / VA1)</name>
    <dbReference type="NCBI Taxonomy" id="410359"/>
    <lineage>
        <taxon>Archaea</taxon>
        <taxon>Thermoproteota</taxon>
        <taxon>Thermoprotei</taxon>
        <taxon>Thermoproteales</taxon>
        <taxon>Thermoproteaceae</taxon>
        <taxon>Pyrobaculum</taxon>
    </lineage>
</organism>
<dbReference type="PROSITE" id="PS51707">
    <property type="entry name" value="CYTH"/>
    <property type="match status" value="1"/>
</dbReference>
<dbReference type="Pfam" id="PF01928">
    <property type="entry name" value="CYTH"/>
    <property type="match status" value="1"/>
</dbReference>
<dbReference type="Proteomes" id="UP000001431">
    <property type="component" value="Chromosome"/>
</dbReference>